<dbReference type="GO" id="GO:0046872">
    <property type="term" value="F:metal ion binding"/>
    <property type="evidence" value="ECO:0007669"/>
    <property type="project" value="UniProtKB-KW"/>
</dbReference>
<keyword evidence="6 10" id="KW-0407">Ion channel</keyword>
<feature type="transmembrane region" description="Helical" evidence="10">
    <location>
        <begin position="39"/>
        <end position="59"/>
    </location>
</feature>
<dbReference type="PANTHER" id="PTHR28259">
    <property type="entry name" value="FLUORIDE EXPORT PROTEIN 1-RELATED"/>
    <property type="match status" value="1"/>
</dbReference>
<dbReference type="EMBL" id="AZDI01000003">
    <property type="protein sequence ID" value="KRK45959.1"/>
    <property type="molecule type" value="Genomic_DNA"/>
</dbReference>
<dbReference type="Proteomes" id="UP000051450">
    <property type="component" value="Unassembled WGS sequence"/>
</dbReference>
<evidence type="ECO:0000313" key="11">
    <source>
        <dbReference type="EMBL" id="KRK45959.1"/>
    </source>
</evidence>
<gene>
    <name evidence="10" type="primary">fluC</name>
    <name evidence="10" type="synonym">crcB</name>
    <name evidence="11" type="ORF">FC66_GL000919</name>
</gene>
<comment type="subcellular location">
    <subcellularLocation>
        <location evidence="1 10">Cell membrane</location>
        <topology evidence="1 10">Multi-pass membrane protein</topology>
    </subcellularLocation>
</comment>
<sequence length="138" mass="15363">MNKKVLKLNYIIVAIFAFFGGISRYLLGLAVIKPDGFPLGTLIINLVGCFILAFLVQYVEVTEKVPEWLNLGMKTGFIGAFTTFSTYSLEAVTLIETQQWWYALIYGLTTIVGGLLLTLVGYSFGNHVGDWRKQGDNL</sequence>
<evidence type="ECO:0000256" key="7">
    <source>
        <dbReference type="ARBA" id="ARBA00035120"/>
    </source>
</evidence>
<organism evidence="11 12">
    <name type="scientific">Dellaglioa algida DSM 15638</name>
    <dbReference type="NCBI Taxonomy" id="1423719"/>
    <lineage>
        <taxon>Bacteria</taxon>
        <taxon>Bacillati</taxon>
        <taxon>Bacillota</taxon>
        <taxon>Bacilli</taxon>
        <taxon>Lactobacillales</taxon>
        <taxon>Lactobacillaceae</taxon>
        <taxon>Dellaglioa</taxon>
    </lineage>
</organism>
<feature type="transmembrane region" description="Helical" evidence="10">
    <location>
        <begin position="7"/>
        <end position="27"/>
    </location>
</feature>
<comment type="similarity">
    <text evidence="7 10">Belongs to the fluoride channel Fluc/FEX (TC 1.A.43) family.</text>
</comment>
<dbReference type="Pfam" id="PF02537">
    <property type="entry name" value="CRCB"/>
    <property type="match status" value="1"/>
</dbReference>
<keyword evidence="12" id="KW-1185">Reference proteome</keyword>
<dbReference type="GO" id="GO:0005886">
    <property type="term" value="C:plasma membrane"/>
    <property type="evidence" value="ECO:0007669"/>
    <property type="project" value="UniProtKB-SubCell"/>
</dbReference>
<feature type="transmembrane region" description="Helical" evidence="10">
    <location>
        <begin position="101"/>
        <end position="124"/>
    </location>
</feature>
<evidence type="ECO:0000256" key="8">
    <source>
        <dbReference type="ARBA" id="ARBA00035585"/>
    </source>
</evidence>
<proteinExistence type="inferred from homology"/>
<feature type="binding site" evidence="10">
    <location>
        <position position="82"/>
    </location>
    <ligand>
        <name>Na(+)</name>
        <dbReference type="ChEBI" id="CHEBI:29101"/>
        <note>structural</note>
    </ligand>
</feature>
<keyword evidence="10" id="KW-0479">Metal-binding</keyword>
<dbReference type="GO" id="GO:0140114">
    <property type="term" value="P:cellular detoxification of fluoride"/>
    <property type="evidence" value="ECO:0007669"/>
    <property type="project" value="UniProtKB-UniRule"/>
</dbReference>
<dbReference type="AlphaFoldDB" id="A0A0R1HTF8"/>
<evidence type="ECO:0000256" key="6">
    <source>
        <dbReference type="ARBA" id="ARBA00023303"/>
    </source>
</evidence>
<name>A0A0R1HTF8_9LACO</name>
<evidence type="ECO:0000256" key="3">
    <source>
        <dbReference type="ARBA" id="ARBA00022692"/>
    </source>
</evidence>
<feature type="binding site" evidence="10">
    <location>
        <position position="79"/>
    </location>
    <ligand>
        <name>Na(+)</name>
        <dbReference type="ChEBI" id="CHEBI:29101"/>
        <note>structural</note>
    </ligand>
</feature>
<comment type="catalytic activity">
    <reaction evidence="8">
        <text>fluoride(in) = fluoride(out)</text>
        <dbReference type="Rhea" id="RHEA:76159"/>
        <dbReference type="ChEBI" id="CHEBI:17051"/>
    </reaction>
    <physiologicalReaction direction="left-to-right" evidence="8">
        <dbReference type="Rhea" id="RHEA:76160"/>
    </physiologicalReaction>
</comment>
<evidence type="ECO:0000313" key="12">
    <source>
        <dbReference type="Proteomes" id="UP000051450"/>
    </source>
</evidence>
<dbReference type="PANTHER" id="PTHR28259:SF1">
    <property type="entry name" value="FLUORIDE EXPORT PROTEIN 1-RELATED"/>
    <property type="match status" value="1"/>
</dbReference>
<accession>A0A0R1HTF8</accession>
<evidence type="ECO:0000256" key="4">
    <source>
        <dbReference type="ARBA" id="ARBA00022989"/>
    </source>
</evidence>
<dbReference type="GO" id="GO:0062054">
    <property type="term" value="F:fluoride channel activity"/>
    <property type="evidence" value="ECO:0007669"/>
    <property type="project" value="UniProtKB-UniRule"/>
</dbReference>
<dbReference type="NCBIfam" id="TIGR00494">
    <property type="entry name" value="crcB"/>
    <property type="match status" value="1"/>
</dbReference>
<feature type="transmembrane region" description="Helical" evidence="10">
    <location>
        <begin position="71"/>
        <end position="89"/>
    </location>
</feature>
<evidence type="ECO:0000256" key="5">
    <source>
        <dbReference type="ARBA" id="ARBA00023136"/>
    </source>
</evidence>
<comment type="activity regulation">
    <text evidence="10">Na(+) is not transported, but it plays an essential structural role and its presence is essential for fluoride channel function.</text>
</comment>
<keyword evidence="3 10" id="KW-0812">Transmembrane</keyword>
<comment type="function">
    <text evidence="9 10">Fluoride-specific ion channel. Important for reducing fluoride concentration in the cell, thus reducing its toxicity.</text>
</comment>
<comment type="caution">
    <text evidence="11">The sequence shown here is derived from an EMBL/GenBank/DDBJ whole genome shotgun (WGS) entry which is preliminary data.</text>
</comment>
<keyword evidence="5 10" id="KW-0472">Membrane</keyword>
<evidence type="ECO:0000256" key="2">
    <source>
        <dbReference type="ARBA" id="ARBA00022475"/>
    </source>
</evidence>
<evidence type="ECO:0000256" key="9">
    <source>
        <dbReference type="ARBA" id="ARBA00049940"/>
    </source>
</evidence>
<dbReference type="HAMAP" id="MF_00454">
    <property type="entry name" value="FluC"/>
    <property type="match status" value="1"/>
</dbReference>
<keyword evidence="4 10" id="KW-1133">Transmembrane helix</keyword>
<evidence type="ECO:0000256" key="1">
    <source>
        <dbReference type="ARBA" id="ARBA00004651"/>
    </source>
</evidence>
<keyword evidence="2 10" id="KW-1003">Cell membrane</keyword>
<keyword evidence="10" id="KW-0406">Ion transport</keyword>
<dbReference type="STRING" id="1423719.FC66_GL000919"/>
<dbReference type="InterPro" id="IPR003691">
    <property type="entry name" value="FluC"/>
</dbReference>
<keyword evidence="10" id="KW-0813">Transport</keyword>
<dbReference type="PATRIC" id="fig|1423719.4.peg.935"/>
<keyword evidence="10" id="KW-0915">Sodium</keyword>
<protein>
    <recommendedName>
        <fullName evidence="10">Fluoride-specific ion channel FluC</fullName>
    </recommendedName>
</protein>
<evidence type="ECO:0000256" key="10">
    <source>
        <dbReference type="HAMAP-Rule" id="MF_00454"/>
    </source>
</evidence>
<reference evidence="11 12" key="1">
    <citation type="journal article" date="2015" name="Genome Announc.">
        <title>Expanding the biotechnology potential of lactobacilli through comparative genomics of 213 strains and associated genera.</title>
        <authorList>
            <person name="Sun Z."/>
            <person name="Harris H.M."/>
            <person name="McCann A."/>
            <person name="Guo C."/>
            <person name="Argimon S."/>
            <person name="Zhang W."/>
            <person name="Yang X."/>
            <person name="Jeffery I.B."/>
            <person name="Cooney J.C."/>
            <person name="Kagawa T.F."/>
            <person name="Liu W."/>
            <person name="Song Y."/>
            <person name="Salvetti E."/>
            <person name="Wrobel A."/>
            <person name="Rasinkangas P."/>
            <person name="Parkhill J."/>
            <person name="Rea M.C."/>
            <person name="O'Sullivan O."/>
            <person name="Ritari J."/>
            <person name="Douillard F.P."/>
            <person name="Paul Ross R."/>
            <person name="Yang R."/>
            <person name="Briner A.E."/>
            <person name="Felis G.E."/>
            <person name="de Vos W.M."/>
            <person name="Barrangou R."/>
            <person name="Klaenhammer T.R."/>
            <person name="Caufield P.W."/>
            <person name="Cui Y."/>
            <person name="Zhang H."/>
            <person name="O'Toole P.W."/>
        </authorList>
    </citation>
    <scope>NUCLEOTIDE SEQUENCE [LARGE SCALE GENOMIC DNA]</scope>
    <source>
        <strain evidence="11 12">DSM 15638</strain>
    </source>
</reference>